<dbReference type="Pfam" id="PF07969">
    <property type="entry name" value="Amidohydro_3"/>
    <property type="match status" value="1"/>
</dbReference>
<keyword evidence="3" id="KW-1185">Reference proteome</keyword>
<sequence length="561" mass="60333">MNGFSRRGVLRATAVAGGGAVAALPAATAAAHGRRRGRLALVGGRIHTMDARGSVAAEVLIEDGRFVDVGRRVDTRDARVVNLRGRTVVPGLIEGHVHFVSLANRPGWHVVIENARDIAGVQRMLADRRAGRGTGFVAGTPVPEGQFITAMGGWHPNLFAERRLPTRAELDAAVSDRPVLLFQGGTGPCATNSPGKAFLETVSDALAGPVVVGDDGSIASGAQSRAALYHLRARQTFEDRKRSALDAMTYSGSLGLTALLDQVLPPSPGPINPSQGLPNLDHFRMYDPLLALHREGRTFVRLQTNFLHNETDPALPELRDRLNNQFPLFGDDLMMTGAIGEWGAAGDGTGAAWTEAQRLIARARWRNTNRTLTLAALEAQVAGYEAVHAEFGIAGLRWTIHHVQVATDALLTRLKAMDVGVQTGTWRYVSGTPTAAGSPFRLVVDNGIKAGIHMDGVHIAPLTPWLSLYYAVTGVNALGVLINDGQQLTRQEAMRLYTRENAWHLNMEDRIGSIEKGKLADLVVLDRDYFTVPDEELKLVSPVLTLVGGEVVHDSGAVRVP</sequence>
<evidence type="ECO:0000259" key="1">
    <source>
        <dbReference type="Pfam" id="PF07969"/>
    </source>
</evidence>
<dbReference type="Gene3D" id="3.10.310.70">
    <property type="match status" value="1"/>
</dbReference>
<comment type="caution">
    <text evidence="2">The sequence shown here is derived from an EMBL/GenBank/DDBJ whole genome shotgun (WGS) entry which is preliminary data.</text>
</comment>
<evidence type="ECO:0000313" key="2">
    <source>
        <dbReference type="EMBL" id="GIJ73243.1"/>
    </source>
</evidence>
<dbReference type="InterPro" id="IPR032466">
    <property type="entry name" value="Metal_Hydrolase"/>
</dbReference>
<organism evidence="2 3">
    <name type="scientific">Virgisporangium ochraceum</name>
    <dbReference type="NCBI Taxonomy" id="65505"/>
    <lineage>
        <taxon>Bacteria</taxon>
        <taxon>Bacillati</taxon>
        <taxon>Actinomycetota</taxon>
        <taxon>Actinomycetes</taxon>
        <taxon>Micromonosporales</taxon>
        <taxon>Micromonosporaceae</taxon>
        <taxon>Virgisporangium</taxon>
    </lineage>
</organism>
<dbReference type="RefSeq" id="WP_203933067.1">
    <property type="nucleotide sequence ID" value="NZ_BOPH01000112.1"/>
</dbReference>
<dbReference type="EMBL" id="BOPH01000112">
    <property type="protein sequence ID" value="GIJ73243.1"/>
    <property type="molecule type" value="Genomic_DNA"/>
</dbReference>
<dbReference type="InterPro" id="IPR011059">
    <property type="entry name" value="Metal-dep_hydrolase_composite"/>
</dbReference>
<dbReference type="PROSITE" id="PS51318">
    <property type="entry name" value="TAT"/>
    <property type="match status" value="1"/>
</dbReference>
<reference evidence="2" key="1">
    <citation type="submission" date="2021-01" db="EMBL/GenBank/DDBJ databases">
        <title>Whole genome shotgun sequence of Virgisporangium ochraceum NBRC 16418.</title>
        <authorList>
            <person name="Komaki H."/>
            <person name="Tamura T."/>
        </authorList>
    </citation>
    <scope>NUCLEOTIDE SEQUENCE</scope>
    <source>
        <strain evidence="2">NBRC 16418</strain>
    </source>
</reference>
<accession>A0A8J4EG19</accession>
<dbReference type="AlphaFoldDB" id="A0A8J4EG19"/>
<name>A0A8J4EG19_9ACTN</name>
<evidence type="ECO:0000313" key="3">
    <source>
        <dbReference type="Proteomes" id="UP000635606"/>
    </source>
</evidence>
<dbReference type="SUPFAM" id="SSF51338">
    <property type="entry name" value="Composite domain of metallo-dependent hydrolases"/>
    <property type="match status" value="1"/>
</dbReference>
<dbReference type="PANTHER" id="PTHR22642:SF21">
    <property type="entry name" value="PERIPLASMIC PROTEIN"/>
    <property type="match status" value="1"/>
</dbReference>
<dbReference type="PANTHER" id="PTHR22642">
    <property type="entry name" value="IMIDAZOLONEPROPIONASE"/>
    <property type="match status" value="1"/>
</dbReference>
<dbReference type="GO" id="GO:0016810">
    <property type="term" value="F:hydrolase activity, acting on carbon-nitrogen (but not peptide) bonds"/>
    <property type="evidence" value="ECO:0007669"/>
    <property type="project" value="InterPro"/>
</dbReference>
<dbReference type="SUPFAM" id="SSF51556">
    <property type="entry name" value="Metallo-dependent hydrolases"/>
    <property type="match status" value="1"/>
</dbReference>
<dbReference type="Gene3D" id="2.30.40.10">
    <property type="entry name" value="Urease, subunit C, domain 1"/>
    <property type="match status" value="2"/>
</dbReference>
<dbReference type="InterPro" id="IPR006311">
    <property type="entry name" value="TAT_signal"/>
</dbReference>
<gene>
    <name evidence="2" type="ORF">Voc01_081600</name>
</gene>
<dbReference type="Proteomes" id="UP000635606">
    <property type="component" value="Unassembled WGS sequence"/>
</dbReference>
<protein>
    <submittedName>
        <fullName evidence="2">Amidohydrolase</fullName>
    </submittedName>
</protein>
<feature type="domain" description="Amidohydrolase 3" evidence="1">
    <location>
        <begin position="79"/>
        <end position="553"/>
    </location>
</feature>
<dbReference type="Gene3D" id="3.20.20.140">
    <property type="entry name" value="Metal-dependent hydrolases"/>
    <property type="match status" value="2"/>
</dbReference>
<proteinExistence type="predicted"/>
<dbReference type="InterPro" id="IPR013108">
    <property type="entry name" value="Amidohydro_3"/>
</dbReference>